<proteinExistence type="predicted"/>
<dbReference type="EMBL" id="JAHRIP010020755">
    <property type="protein sequence ID" value="MEQ2288391.1"/>
    <property type="molecule type" value="Genomic_DNA"/>
</dbReference>
<evidence type="ECO:0000313" key="1">
    <source>
        <dbReference type="EMBL" id="MEQ2288391.1"/>
    </source>
</evidence>
<accession>A0ABV0Y4B6</accession>
<dbReference type="Proteomes" id="UP001469553">
    <property type="component" value="Unassembled WGS sequence"/>
</dbReference>
<organism evidence="1 2">
    <name type="scientific">Ameca splendens</name>
    <dbReference type="NCBI Taxonomy" id="208324"/>
    <lineage>
        <taxon>Eukaryota</taxon>
        <taxon>Metazoa</taxon>
        <taxon>Chordata</taxon>
        <taxon>Craniata</taxon>
        <taxon>Vertebrata</taxon>
        <taxon>Euteleostomi</taxon>
        <taxon>Actinopterygii</taxon>
        <taxon>Neopterygii</taxon>
        <taxon>Teleostei</taxon>
        <taxon>Neoteleostei</taxon>
        <taxon>Acanthomorphata</taxon>
        <taxon>Ovalentaria</taxon>
        <taxon>Atherinomorphae</taxon>
        <taxon>Cyprinodontiformes</taxon>
        <taxon>Goodeidae</taxon>
        <taxon>Ameca</taxon>
    </lineage>
</organism>
<reference evidence="1 2" key="1">
    <citation type="submission" date="2021-06" db="EMBL/GenBank/DDBJ databases">
        <authorList>
            <person name="Palmer J.M."/>
        </authorList>
    </citation>
    <scope>NUCLEOTIDE SEQUENCE [LARGE SCALE GENOMIC DNA]</scope>
    <source>
        <strain evidence="1 2">AS_MEX2019</strain>
        <tissue evidence="1">Muscle</tissue>
    </source>
</reference>
<name>A0ABV0Y4B6_9TELE</name>
<evidence type="ECO:0000313" key="2">
    <source>
        <dbReference type="Proteomes" id="UP001469553"/>
    </source>
</evidence>
<gene>
    <name evidence="1" type="ORF">AMECASPLE_022084</name>
</gene>
<comment type="caution">
    <text evidence="1">The sequence shown here is derived from an EMBL/GenBank/DDBJ whole genome shotgun (WGS) entry which is preliminary data.</text>
</comment>
<keyword evidence="2" id="KW-1185">Reference proteome</keyword>
<sequence>MIHPSIHPSIVYAHMYAGLVTSSSEINNETHRTNNQTCLHSYQTEWTINQIYICWTVGGSQRTEGKQMVRRASNSCASPHHRHIDLLNFELGSTLNFTKYTI</sequence>
<protein>
    <submittedName>
        <fullName evidence="1">Uncharacterized protein</fullName>
    </submittedName>
</protein>